<dbReference type="RefSeq" id="WP_188785141.1">
    <property type="nucleotide sequence ID" value="NZ_BMNI01000014.1"/>
</dbReference>
<name>A0ABQ2NDD5_9ACTN</name>
<evidence type="ECO:0000256" key="1">
    <source>
        <dbReference type="SAM" id="Phobius"/>
    </source>
</evidence>
<keyword evidence="3" id="KW-1185">Reference proteome</keyword>
<proteinExistence type="predicted"/>
<dbReference type="Proteomes" id="UP000655410">
    <property type="component" value="Unassembled WGS sequence"/>
</dbReference>
<feature type="transmembrane region" description="Helical" evidence="1">
    <location>
        <begin position="126"/>
        <end position="146"/>
    </location>
</feature>
<organism evidence="2 3">
    <name type="scientific">Nocardioides phosphati</name>
    <dbReference type="NCBI Taxonomy" id="1867775"/>
    <lineage>
        <taxon>Bacteria</taxon>
        <taxon>Bacillati</taxon>
        <taxon>Actinomycetota</taxon>
        <taxon>Actinomycetes</taxon>
        <taxon>Propionibacteriales</taxon>
        <taxon>Nocardioidaceae</taxon>
        <taxon>Nocardioides</taxon>
    </lineage>
</organism>
<feature type="transmembrane region" description="Helical" evidence="1">
    <location>
        <begin position="76"/>
        <end position="91"/>
    </location>
</feature>
<reference evidence="3" key="1">
    <citation type="journal article" date="2019" name="Int. J. Syst. Evol. Microbiol.">
        <title>The Global Catalogue of Microorganisms (GCM) 10K type strain sequencing project: providing services to taxonomists for standard genome sequencing and annotation.</title>
        <authorList>
            <consortium name="The Broad Institute Genomics Platform"/>
            <consortium name="The Broad Institute Genome Sequencing Center for Infectious Disease"/>
            <person name="Wu L."/>
            <person name="Ma J."/>
        </authorList>
    </citation>
    <scope>NUCLEOTIDE SEQUENCE [LARGE SCALE GENOMIC DNA]</scope>
    <source>
        <strain evidence="3">CGMCC 4.7371</strain>
    </source>
</reference>
<evidence type="ECO:0000313" key="2">
    <source>
        <dbReference type="EMBL" id="GGO93712.1"/>
    </source>
</evidence>
<dbReference type="Pfam" id="PF16316">
    <property type="entry name" value="DUF4956"/>
    <property type="match status" value="1"/>
</dbReference>
<accession>A0ABQ2NDD5</accession>
<feature type="transmembrane region" description="Helical" evidence="1">
    <location>
        <begin position="51"/>
        <end position="70"/>
    </location>
</feature>
<feature type="transmembrane region" description="Helical" evidence="1">
    <location>
        <begin position="23"/>
        <end position="44"/>
    </location>
</feature>
<dbReference type="EMBL" id="BMNI01000014">
    <property type="protein sequence ID" value="GGO93712.1"/>
    <property type="molecule type" value="Genomic_DNA"/>
</dbReference>
<feature type="transmembrane region" description="Helical" evidence="1">
    <location>
        <begin position="103"/>
        <end position="120"/>
    </location>
</feature>
<comment type="caution">
    <text evidence="2">The sequence shown here is derived from an EMBL/GenBank/DDBJ whole genome shotgun (WGS) entry which is preliminary data.</text>
</comment>
<evidence type="ECO:0000313" key="3">
    <source>
        <dbReference type="Proteomes" id="UP000655410"/>
    </source>
</evidence>
<gene>
    <name evidence="2" type="ORF">GCM10011584_33040</name>
</gene>
<keyword evidence="1" id="KW-1133">Transmembrane helix</keyword>
<sequence length="232" mass="25756">MGVASLIVDPFFWENWVSDRSGAILHSLAVDVVTMLAITFGVYYRRHRRSDLVLAFMALNVGLFAVGVLIVNQAQVGMGFGFGLFAILSIVRLRSDQVAHQEVAYYVVALVIGLLNGMTFHDRWLVNLLNIAVVVLMALLDNGVVLPNSQRQLVTLDTVHATEDDLRADLEARMNCKVLHVIVQQVDYVRETMLVDVRLRPLPAEAARPRRIDGQRVAEARAAQAPEALESL</sequence>
<dbReference type="InterPro" id="IPR032531">
    <property type="entry name" value="DUF4956"/>
</dbReference>
<protein>
    <submittedName>
        <fullName evidence="2">DUF4956 domain-containing protein</fullName>
    </submittedName>
</protein>
<keyword evidence="1" id="KW-0472">Membrane</keyword>
<keyword evidence="1" id="KW-0812">Transmembrane</keyword>